<reference evidence="3" key="1">
    <citation type="submission" date="2022-10" db="EMBL/GenBank/DDBJ databases">
        <title>Culturing micro-colonial fungi from biological soil crusts in the Mojave desert and describing Neophaeococcomyces mojavensis, and introducing the new genera and species Taxawa tesnikishii.</title>
        <authorList>
            <person name="Kurbessoian T."/>
            <person name="Stajich J.E."/>
        </authorList>
    </citation>
    <scope>NUCLEOTIDE SEQUENCE</scope>
    <source>
        <strain evidence="3">TK_35</strain>
    </source>
</reference>
<dbReference type="PANTHER" id="PTHR38442">
    <property type="entry name" value="INNER MEMBRANE PROTEIN-RELATED"/>
    <property type="match status" value="1"/>
</dbReference>
<feature type="transmembrane region" description="Helical" evidence="1">
    <location>
        <begin position="632"/>
        <end position="653"/>
    </location>
</feature>
<dbReference type="InterPro" id="IPR022109">
    <property type="entry name" value="DUF3649"/>
</dbReference>
<proteinExistence type="predicted"/>
<dbReference type="Pfam" id="PF04286">
    <property type="entry name" value="DUF445"/>
    <property type="match status" value="1"/>
</dbReference>
<organism evidence="3">
    <name type="scientific">Knufia peltigerae</name>
    <dbReference type="NCBI Taxonomy" id="1002370"/>
    <lineage>
        <taxon>Eukaryota</taxon>
        <taxon>Fungi</taxon>
        <taxon>Dikarya</taxon>
        <taxon>Ascomycota</taxon>
        <taxon>Pezizomycotina</taxon>
        <taxon>Eurotiomycetes</taxon>
        <taxon>Chaetothyriomycetidae</taxon>
        <taxon>Chaetothyriales</taxon>
        <taxon>Trichomeriaceae</taxon>
        <taxon>Knufia</taxon>
    </lineage>
</organism>
<dbReference type="AlphaFoldDB" id="A0AA39CSK6"/>
<accession>A0AA39CSK6</accession>
<evidence type="ECO:0000256" key="2">
    <source>
        <dbReference type="SAM" id="SignalP"/>
    </source>
</evidence>
<name>A0AA39CSK6_9EURO</name>
<sequence length="654" mass="71989">MTSAIDPRRAQLRRLKALALGLLLLMLAGFAVSHWQGERGIWAWVSAFCEAAAVGALADWFAVVALFRRPMGLPIPHTAIIPRSKERIGDSLALFVRDQFLEPTVLLAKLQVFDPASRLGSWLADPARSRMLADMARGWALQALDFFDEAAVRRQLHSFVVQQLRQWNAAATAGELLGLLTADGRHQRVLDEGLQRLGRWLEQPEVKERASQLIVRYIQREWPTLSSTVNWIKPIDEIGDNLAERLAGAVLEELQQVLAEPQHPLRQDYEQWLGNYVQRLREDPALAERIEQLKQEMIDHPALQEYVQGLWSRIHASLRGDLQREDSALVGHLQRSLASLGDSLQSDPALREALNQHLLEGAQRLTGRLREGVTAHIAQTVKSWDERHLVEQLELSVGRDLQFIRFNGTLVGGLIGLLLHAATVLFRGVRKHAPTCPFARVHLPTTGSPACRRWSIVDGNHAGGASRAGPSWSVASATAWRSNRVTSTCSTCRPAIASARTHRQENVNNLLDKKYYNRAGSYDGAGHGQPTPARFGAPVLFRSTCRTNVDRSPATASPRFSTLFANPRWGVLSRSLAAIFGGYALASVTTVFCALALPGARGQAVLTGMLLAILVAACAALWAFATRSALRAWVGILAPTLLMAGISRLLGAWA</sequence>
<evidence type="ECO:0000256" key="1">
    <source>
        <dbReference type="SAM" id="Phobius"/>
    </source>
</evidence>
<evidence type="ECO:0000313" key="3">
    <source>
        <dbReference type="EMBL" id="KAJ9624703.1"/>
    </source>
</evidence>
<feature type="chain" id="PRO_5041216438" description="DUF445 domain-containing protein" evidence="2">
    <location>
        <begin position="34"/>
        <end position="654"/>
    </location>
</feature>
<feature type="transmembrane region" description="Helical" evidence="1">
    <location>
        <begin position="576"/>
        <end position="597"/>
    </location>
</feature>
<feature type="signal peptide" evidence="2">
    <location>
        <begin position="1"/>
        <end position="33"/>
    </location>
</feature>
<feature type="transmembrane region" description="Helical" evidence="1">
    <location>
        <begin position="41"/>
        <end position="67"/>
    </location>
</feature>
<keyword evidence="2" id="KW-0732">Signal</keyword>
<dbReference type="Pfam" id="PF12365">
    <property type="entry name" value="DUF3649"/>
    <property type="match status" value="1"/>
</dbReference>
<feature type="transmembrane region" description="Helical" evidence="1">
    <location>
        <begin position="603"/>
        <end position="625"/>
    </location>
</feature>
<protein>
    <recommendedName>
        <fullName evidence="4">DUF445 domain-containing protein</fullName>
    </recommendedName>
</protein>
<comment type="caution">
    <text evidence="3">The sequence shown here is derived from an EMBL/GenBank/DDBJ whole genome shotgun (WGS) entry which is preliminary data.</text>
</comment>
<dbReference type="InterPro" id="IPR007383">
    <property type="entry name" value="DUF445"/>
</dbReference>
<dbReference type="PANTHER" id="PTHR38442:SF1">
    <property type="entry name" value="INNER MEMBRANE PROTEIN"/>
    <property type="match status" value="1"/>
</dbReference>
<dbReference type="GO" id="GO:0005886">
    <property type="term" value="C:plasma membrane"/>
    <property type="evidence" value="ECO:0007669"/>
    <property type="project" value="TreeGrafter"/>
</dbReference>
<evidence type="ECO:0008006" key="4">
    <source>
        <dbReference type="Google" id="ProtNLM"/>
    </source>
</evidence>
<keyword evidence="1" id="KW-1133">Transmembrane helix</keyword>
<keyword evidence="1" id="KW-0812">Transmembrane</keyword>
<gene>
    <name evidence="3" type="ORF">H2204_010745</name>
</gene>
<dbReference type="EMBL" id="JAPDRN010000092">
    <property type="protein sequence ID" value="KAJ9624703.1"/>
    <property type="molecule type" value="Genomic_DNA"/>
</dbReference>
<keyword evidence="1" id="KW-0472">Membrane</keyword>